<evidence type="ECO:0000256" key="2">
    <source>
        <dbReference type="ARBA" id="ARBA00022741"/>
    </source>
</evidence>
<dbReference type="PROSITE" id="PS50035">
    <property type="entry name" value="PLD"/>
    <property type="match status" value="1"/>
</dbReference>
<dbReference type="CDD" id="cd18808">
    <property type="entry name" value="SF1_C_Upf1"/>
    <property type="match status" value="1"/>
</dbReference>
<evidence type="ECO:0000256" key="5">
    <source>
        <dbReference type="ARBA" id="ARBA00022840"/>
    </source>
</evidence>
<comment type="similarity">
    <text evidence="1">Belongs to the DNA2/NAM7 helicase family.</text>
</comment>
<evidence type="ECO:0000256" key="6">
    <source>
        <dbReference type="SAM" id="Coils"/>
    </source>
</evidence>
<sequence>IVLVSARDYSVSELERKSKQAFDLGVRLGFAGASTHSSGLAFDSMREQLASAQELRKHRLLEEQERKLFNKWLDLLSAKSDLEKQRRVALRYDKREEHQEFLRLTLQDGQEAAALADQPVVISVGKREEFQGMVVRALDHMLLIRPAERNRVSIASLPEQGSVETDSTRTDMALDRQRSAVEAVRHGRSVNPELGQLIANPTGTTVPPLPEVDFIQKDMDEDKQDAVRAALSAPDLLVVEGPPGTGKTTFITELVLQTLRAQPNARVLLTSQTHVALDNSLERIVARSGGMVEAIRIGQREDERIAASTRRLLLDEQLPAWREQALASGVEFLQRRAADAGVPLREIQRSLALDAFFSLKVRLEAVVVRSEDALALLESPVNSPLSEEVVRQYREELTGLAAEQRELEQSLVKARKELAVHLSADTVAELLKCDPEDLPHWLEMFDSGSPAAPQLKELLRIHADWSAEFGRSIEFKAALVASAQVVAGTCLGVASVPGKNELTYDLCIVDEASIATPTEVLVPMARSHRIILVGDNNQLSPFQDRELEQKGLLETYGLTPQDQKLTLFQRLTDELPADLHKTLTTQHRMLPAMGKLVSDCFYDGQLNSVAREPAAHLHGVWQRPVMWFSTSRLARRQSQTWGTSHYNDTEVEVILRQLVLLDQAIQRGAHKDNRVSVTLLTGYGEQRQRLERSVQTRRHEWRSFSDIYVNVVDAFQGREADVVLFSVTRSGVEHLGFLKEMERINVALSRGKELLGIVGADSMTLQTMLNEAARSRAGQQLAYFKEAGLPVYVLQVRVLVKETRPLPPIETAVLRAVRAGLSTPAEIYGFLGMSERALVPVLAELNKKEFIQYSKAAGDAQASLKLTGPGRNAVAEACAVTPIERTVPICWDALTRKIITVPPEHLNRSRDMTELGRFEVPGARARNLQPSDISLDVLHGIIERHKSAAIIRQELVAIKSIERRELRFLDCLMLFFRRAAEPAVVDVAFWREDGASMAHEQAFRHAGGPDRVGARLLAAVDPVPLTSPTSFLNMIADKAAEQQVAAPQPGLEPDAAADDTLESLLCHQHPDILRGALQQARKRLLIISPWIRHHVVDALFLRDLEAAVHRGVNVHIGYGIDDGDQRKPGSPAPAGQNKPAISKPAKLALDALARRYRNFKFVYIGNTHRKLLVCDDTFSVITSFNWLSFRGDPKDKPRDEYGQLVRKRYYVDKHYAEGLALIEEGYSGAAKTAESLLSGPPARQGQPAPRP</sequence>
<dbReference type="InterPro" id="IPR001736">
    <property type="entry name" value="PLipase_D/transphosphatidylase"/>
</dbReference>
<evidence type="ECO:0000256" key="7">
    <source>
        <dbReference type="SAM" id="MobiDB-lite"/>
    </source>
</evidence>
<protein>
    <recommendedName>
        <fullName evidence="8">PLD phosphodiesterase domain-containing protein</fullName>
    </recommendedName>
</protein>
<dbReference type="PANTHER" id="PTHR43788">
    <property type="entry name" value="DNA2/NAM7 HELICASE FAMILY MEMBER"/>
    <property type="match status" value="1"/>
</dbReference>
<evidence type="ECO:0000259" key="8">
    <source>
        <dbReference type="PROSITE" id="PS50035"/>
    </source>
</evidence>
<keyword evidence="6" id="KW-0175">Coiled coil</keyword>
<dbReference type="Gene3D" id="3.30.870.10">
    <property type="entry name" value="Endonuclease Chain A"/>
    <property type="match status" value="1"/>
</dbReference>
<feature type="non-terminal residue" evidence="9">
    <location>
        <position position="1"/>
    </location>
</feature>
<dbReference type="InterPro" id="IPR027417">
    <property type="entry name" value="P-loop_NTPase"/>
</dbReference>
<dbReference type="SUPFAM" id="SSF52540">
    <property type="entry name" value="P-loop containing nucleoside triphosphate hydrolases"/>
    <property type="match status" value="1"/>
</dbReference>
<keyword evidence="5" id="KW-0067">ATP-binding</keyword>
<dbReference type="InterPro" id="IPR041679">
    <property type="entry name" value="DNA2/NAM7-like_C"/>
</dbReference>
<evidence type="ECO:0000313" key="9">
    <source>
        <dbReference type="EMBL" id="KAL0630657.1"/>
    </source>
</evidence>
<reference evidence="9 10" key="1">
    <citation type="submission" date="2024-02" db="EMBL/GenBank/DDBJ databases">
        <title>Discinaceae phylogenomics.</title>
        <authorList>
            <person name="Dirks A.C."/>
            <person name="James T.Y."/>
        </authorList>
    </citation>
    <scope>NUCLEOTIDE SEQUENCE [LARGE SCALE GENOMIC DNA]</scope>
    <source>
        <strain evidence="9 10">ACD0624</strain>
    </source>
</reference>
<dbReference type="InterPro" id="IPR025202">
    <property type="entry name" value="PLD-like_dom"/>
</dbReference>
<dbReference type="InterPro" id="IPR047187">
    <property type="entry name" value="SF1_C_Upf1"/>
</dbReference>
<proteinExistence type="inferred from homology"/>
<dbReference type="PANTHER" id="PTHR43788:SF8">
    <property type="entry name" value="DNA-BINDING PROTEIN SMUBP-2"/>
    <property type="match status" value="1"/>
</dbReference>
<dbReference type="Pfam" id="PF13091">
    <property type="entry name" value="PLDc_2"/>
    <property type="match status" value="1"/>
</dbReference>
<evidence type="ECO:0000256" key="1">
    <source>
        <dbReference type="ARBA" id="ARBA00007913"/>
    </source>
</evidence>
<dbReference type="SUPFAM" id="SSF56024">
    <property type="entry name" value="Phospholipase D/nuclease"/>
    <property type="match status" value="1"/>
</dbReference>
<feature type="coiled-coil region" evidence="6">
    <location>
        <begin position="390"/>
        <end position="417"/>
    </location>
</feature>
<accession>A0ABR3G4J2</accession>
<comment type="caution">
    <text evidence="9">The sequence shown here is derived from an EMBL/GenBank/DDBJ whole genome shotgun (WGS) entry which is preliminary data.</text>
</comment>
<evidence type="ECO:0000313" key="10">
    <source>
        <dbReference type="Proteomes" id="UP001447188"/>
    </source>
</evidence>
<keyword evidence="10" id="KW-1185">Reference proteome</keyword>
<dbReference type="InterPro" id="IPR050534">
    <property type="entry name" value="Coronavir_polyprotein_1ab"/>
</dbReference>
<dbReference type="EMBL" id="JBBBZM010000439">
    <property type="protein sequence ID" value="KAL0630657.1"/>
    <property type="molecule type" value="Genomic_DNA"/>
</dbReference>
<dbReference type="Pfam" id="PF13087">
    <property type="entry name" value="AAA_12"/>
    <property type="match status" value="1"/>
</dbReference>
<keyword evidence="2" id="KW-0547">Nucleotide-binding</keyword>
<dbReference type="Pfam" id="PF13086">
    <property type="entry name" value="AAA_11"/>
    <property type="match status" value="1"/>
</dbReference>
<keyword evidence="4" id="KW-0347">Helicase</keyword>
<keyword evidence="3" id="KW-0378">Hydrolase</keyword>
<dbReference type="Gene3D" id="3.40.50.300">
    <property type="entry name" value="P-loop containing nucleotide triphosphate hydrolases"/>
    <property type="match status" value="2"/>
</dbReference>
<gene>
    <name evidence="9" type="ORF">Q9L58_010496</name>
</gene>
<feature type="region of interest" description="Disordered" evidence="7">
    <location>
        <begin position="1120"/>
        <end position="1140"/>
    </location>
</feature>
<organism evidence="9 10">
    <name type="scientific">Discina gigas</name>
    <dbReference type="NCBI Taxonomy" id="1032678"/>
    <lineage>
        <taxon>Eukaryota</taxon>
        <taxon>Fungi</taxon>
        <taxon>Dikarya</taxon>
        <taxon>Ascomycota</taxon>
        <taxon>Pezizomycotina</taxon>
        <taxon>Pezizomycetes</taxon>
        <taxon>Pezizales</taxon>
        <taxon>Discinaceae</taxon>
        <taxon>Discina</taxon>
    </lineage>
</organism>
<evidence type="ECO:0000256" key="3">
    <source>
        <dbReference type="ARBA" id="ARBA00022801"/>
    </source>
</evidence>
<dbReference type="Proteomes" id="UP001447188">
    <property type="component" value="Unassembled WGS sequence"/>
</dbReference>
<name>A0ABR3G4J2_9PEZI</name>
<dbReference type="InterPro" id="IPR041677">
    <property type="entry name" value="DNA2/NAM7_AAA_11"/>
</dbReference>
<feature type="domain" description="PLD phosphodiesterase" evidence="8">
    <location>
        <begin position="1163"/>
        <end position="1190"/>
    </location>
</feature>
<evidence type="ECO:0000256" key="4">
    <source>
        <dbReference type="ARBA" id="ARBA00022806"/>
    </source>
</evidence>